<evidence type="ECO:0000256" key="2">
    <source>
        <dbReference type="ARBA" id="ARBA00007379"/>
    </source>
</evidence>
<dbReference type="InterPro" id="IPR040690">
    <property type="entry name" value="FtsX_ECD"/>
</dbReference>
<evidence type="ECO:0000256" key="13">
    <source>
        <dbReference type="SAM" id="Phobius"/>
    </source>
</evidence>
<comment type="similarity">
    <text evidence="2 12">Belongs to the ABC-4 integral membrane protein family. FtsX subfamily.</text>
</comment>
<dbReference type="InterPro" id="IPR004513">
    <property type="entry name" value="FtsX"/>
</dbReference>
<keyword evidence="10 12" id="KW-0472">Membrane</keyword>
<dbReference type="GO" id="GO:0051301">
    <property type="term" value="P:cell division"/>
    <property type="evidence" value="ECO:0007669"/>
    <property type="project" value="UniProtKB-KW"/>
</dbReference>
<evidence type="ECO:0000256" key="7">
    <source>
        <dbReference type="ARBA" id="ARBA00022618"/>
    </source>
</evidence>
<dbReference type="Pfam" id="PF18075">
    <property type="entry name" value="FtsX_ECD"/>
    <property type="match status" value="1"/>
</dbReference>
<dbReference type="NCBIfam" id="TIGR00439">
    <property type="entry name" value="FtsX_Gneg"/>
    <property type="match status" value="1"/>
</dbReference>
<keyword evidence="7 12" id="KW-0132">Cell division</keyword>
<comment type="subcellular location">
    <subcellularLocation>
        <location evidence="1">Cell inner membrane</location>
        <topology evidence="1">Multi-pass membrane protein</topology>
    </subcellularLocation>
</comment>
<proteinExistence type="inferred from homology"/>
<dbReference type="STRING" id="221988.MS0007"/>
<dbReference type="AlphaFoldDB" id="Q65WP6"/>
<comment type="function">
    <text evidence="12">Part of the ABC transporter FtsEX involved in cellular division.</text>
</comment>
<evidence type="ECO:0000313" key="16">
    <source>
        <dbReference type="EMBL" id="AAU36614.1"/>
    </source>
</evidence>
<evidence type="ECO:0000256" key="4">
    <source>
        <dbReference type="ARBA" id="ARBA00021907"/>
    </source>
</evidence>
<organism evidence="16 17">
    <name type="scientific">Mannheimia succiniciproducens (strain KCTC 0769BP / MBEL55E)</name>
    <dbReference type="NCBI Taxonomy" id="221988"/>
    <lineage>
        <taxon>Bacteria</taxon>
        <taxon>Pseudomonadati</taxon>
        <taxon>Pseudomonadota</taxon>
        <taxon>Gammaproteobacteria</taxon>
        <taxon>Pasteurellales</taxon>
        <taxon>Pasteurellaceae</taxon>
        <taxon>Basfia</taxon>
    </lineage>
</organism>
<dbReference type="Pfam" id="PF02687">
    <property type="entry name" value="FtsX"/>
    <property type="match status" value="1"/>
</dbReference>
<dbReference type="EMBL" id="AE016827">
    <property type="protein sequence ID" value="AAU36614.1"/>
    <property type="molecule type" value="Genomic_DNA"/>
</dbReference>
<dbReference type="Proteomes" id="UP000000607">
    <property type="component" value="Chromosome"/>
</dbReference>
<dbReference type="Gene3D" id="3.30.70.3040">
    <property type="match status" value="1"/>
</dbReference>
<evidence type="ECO:0000256" key="11">
    <source>
        <dbReference type="ARBA" id="ARBA00023306"/>
    </source>
</evidence>
<protein>
    <recommendedName>
        <fullName evidence="4 12">Cell division protein FtsX</fullName>
    </recommendedName>
</protein>
<evidence type="ECO:0000256" key="9">
    <source>
        <dbReference type="ARBA" id="ARBA00022989"/>
    </source>
</evidence>
<keyword evidence="11 12" id="KW-0131">Cell cycle</keyword>
<dbReference type="PANTHER" id="PTHR47755">
    <property type="entry name" value="CELL DIVISION PROTEIN FTSX"/>
    <property type="match status" value="1"/>
</dbReference>
<sequence length="326" mass="36970">MSRVRARAFTLRTIIMSSKNSAPFWVQMQYVLRHVWADLVKRKYGTILTILVIAVSLTIPTVSFLLWKNTHIASTQFYPESDITVYLHKNLSEEDANAVVEKIRQVEGIDSLNYVSRQQSLNDFRNWSGFSEELDILDDNPLPAVVMIQPAPEYQDSKKREDLRANLNKIKGVQEVRLDNDWMEKFTALTWLIGHISVFCAVLMTLAVFLVIGNSIRSDVYSSQANISVMKLLGATDQFILRPYLYTGIIYGFFGGFFACFFSSLLIGYFASAVQYVTDVFAVKFSLNGLEIGEVLFLLIICAIVGYISAWISATRHIKMLDHKAG</sequence>
<evidence type="ECO:0000256" key="12">
    <source>
        <dbReference type="PIRNR" id="PIRNR003097"/>
    </source>
</evidence>
<evidence type="ECO:0000313" key="17">
    <source>
        <dbReference type="Proteomes" id="UP000000607"/>
    </source>
</evidence>
<keyword evidence="17" id="KW-1185">Reference proteome</keyword>
<comment type="subunit">
    <text evidence="3">Forms a membrane-associated complex with FtsE.</text>
</comment>
<feature type="domain" description="ABC3 transporter permease C-terminal" evidence="14">
    <location>
        <begin position="199"/>
        <end position="316"/>
    </location>
</feature>
<dbReference type="GO" id="GO:0032153">
    <property type="term" value="C:cell division site"/>
    <property type="evidence" value="ECO:0007669"/>
    <property type="project" value="TreeGrafter"/>
</dbReference>
<dbReference type="InterPro" id="IPR047590">
    <property type="entry name" value="FtsX_proteobact-type"/>
</dbReference>
<evidence type="ECO:0000259" key="14">
    <source>
        <dbReference type="Pfam" id="PF02687"/>
    </source>
</evidence>
<evidence type="ECO:0000256" key="1">
    <source>
        <dbReference type="ARBA" id="ARBA00004429"/>
    </source>
</evidence>
<keyword evidence="8 13" id="KW-0812">Transmembrane</keyword>
<feature type="transmembrane region" description="Helical" evidence="13">
    <location>
        <begin position="47"/>
        <end position="67"/>
    </location>
</feature>
<feature type="transmembrane region" description="Helical" evidence="13">
    <location>
        <begin position="249"/>
        <end position="272"/>
    </location>
</feature>
<keyword evidence="6 12" id="KW-0997">Cell inner membrane</keyword>
<name>Q65WP6_MANSM</name>
<dbReference type="KEGG" id="msu:MS0007"/>
<evidence type="ECO:0000256" key="5">
    <source>
        <dbReference type="ARBA" id="ARBA00022475"/>
    </source>
</evidence>
<feature type="transmembrane region" description="Helical" evidence="13">
    <location>
        <begin position="188"/>
        <end position="212"/>
    </location>
</feature>
<evidence type="ECO:0000256" key="3">
    <source>
        <dbReference type="ARBA" id="ARBA00011160"/>
    </source>
</evidence>
<evidence type="ECO:0000256" key="10">
    <source>
        <dbReference type="ARBA" id="ARBA00023136"/>
    </source>
</evidence>
<feature type="transmembrane region" description="Helical" evidence="13">
    <location>
        <begin position="292"/>
        <end position="314"/>
    </location>
</feature>
<dbReference type="HOGENOM" id="CLU_073546_0_0_6"/>
<evidence type="ECO:0000256" key="8">
    <source>
        <dbReference type="ARBA" id="ARBA00022692"/>
    </source>
</evidence>
<gene>
    <name evidence="16" type="primary">ftsX</name>
    <name evidence="16" type="ordered locus">MS0007</name>
</gene>
<reference evidence="16 17" key="1">
    <citation type="journal article" date="2004" name="Nat. Biotechnol.">
        <title>The genome sequence of the capnophilic rumen bacterium Mannheimia succiniciproducens.</title>
        <authorList>
            <person name="Hong S.H."/>
            <person name="Kim J.S."/>
            <person name="Lee S.Y."/>
            <person name="In Y.H."/>
            <person name="Choi S.S."/>
            <person name="Rih J.-K."/>
            <person name="Kim C.H."/>
            <person name="Jeong H."/>
            <person name="Hur C.G."/>
            <person name="Kim J.J."/>
        </authorList>
    </citation>
    <scope>NUCLEOTIDE SEQUENCE [LARGE SCALE GENOMIC DNA]</scope>
    <source>
        <strain evidence="17">KCTC 0769BP / MBEL55E</strain>
    </source>
</reference>
<evidence type="ECO:0000259" key="15">
    <source>
        <dbReference type="Pfam" id="PF18075"/>
    </source>
</evidence>
<keyword evidence="9 13" id="KW-1133">Transmembrane helix</keyword>
<dbReference type="eggNOG" id="COG2177">
    <property type="taxonomic scope" value="Bacteria"/>
</dbReference>
<accession>Q65WP6</accession>
<dbReference type="PANTHER" id="PTHR47755:SF1">
    <property type="entry name" value="CELL DIVISION PROTEIN FTSX"/>
    <property type="match status" value="1"/>
</dbReference>
<keyword evidence="5 12" id="KW-1003">Cell membrane</keyword>
<evidence type="ECO:0000256" key="6">
    <source>
        <dbReference type="ARBA" id="ARBA00022519"/>
    </source>
</evidence>
<feature type="domain" description="FtsX extracellular" evidence="15">
    <location>
        <begin position="83"/>
        <end position="176"/>
    </location>
</feature>
<dbReference type="InterPro" id="IPR003838">
    <property type="entry name" value="ABC3_permease_C"/>
</dbReference>
<dbReference type="PIRSF" id="PIRSF003097">
    <property type="entry name" value="FtsX"/>
    <property type="match status" value="1"/>
</dbReference>
<dbReference type="GO" id="GO:0005886">
    <property type="term" value="C:plasma membrane"/>
    <property type="evidence" value="ECO:0007669"/>
    <property type="project" value="UniProtKB-SubCell"/>
</dbReference>